<evidence type="ECO:0000256" key="4">
    <source>
        <dbReference type="ARBA" id="ARBA00022989"/>
    </source>
</evidence>
<feature type="non-terminal residue" evidence="7">
    <location>
        <position position="138"/>
    </location>
</feature>
<name>A0A238BS56_9BILA</name>
<evidence type="ECO:0000256" key="3">
    <source>
        <dbReference type="ARBA" id="ARBA00022692"/>
    </source>
</evidence>
<keyword evidence="5 6" id="KW-0472">Membrane</keyword>
<dbReference type="EMBL" id="KZ270032">
    <property type="protein sequence ID" value="OZC07408.1"/>
    <property type="molecule type" value="Genomic_DNA"/>
</dbReference>
<dbReference type="GO" id="GO:0015141">
    <property type="term" value="F:succinate transmembrane transporter activity"/>
    <property type="evidence" value="ECO:0007669"/>
    <property type="project" value="TreeGrafter"/>
</dbReference>
<evidence type="ECO:0000313" key="7">
    <source>
        <dbReference type="EMBL" id="OZC07408.1"/>
    </source>
</evidence>
<keyword evidence="3 6" id="KW-0812">Transmembrane</keyword>
<dbReference type="AlphaFoldDB" id="A0A238BS56"/>
<proteinExistence type="inferred from homology"/>
<dbReference type="InterPro" id="IPR001898">
    <property type="entry name" value="SLC13A/DASS"/>
</dbReference>
<evidence type="ECO:0000256" key="6">
    <source>
        <dbReference type="SAM" id="Phobius"/>
    </source>
</evidence>
<evidence type="ECO:0000256" key="1">
    <source>
        <dbReference type="ARBA" id="ARBA00004141"/>
    </source>
</evidence>
<reference evidence="7 8" key="1">
    <citation type="submission" date="2015-12" db="EMBL/GenBank/DDBJ databases">
        <title>Draft genome of the nematode, Onchocerca flexuosa.</title>
        <authorList>
            <person name="Mitreva M."/>
        </authorList>
    </citation>
    <scope>NUCLEOTIDE SEQUENCE [LARGE SCALE GENOMIC DNA]</scope>
    <source>
        <strain evidence="7">Red Deer</strain>
    </source>
</reference>
<protein>
    <submittedName>
        <fullName evidence="7">Uncharacterized protein</fullName>
    </submittedName>
</protein>
<evidence type="ECO:0000313" key="8">
    <source>
        <dbReference type="Proteomes" id="UP000242913"/>
    </source>
</evidence>
<gene>
    <name evidence="7" type="ORF">X798_05545</name>
</gene>
<sequence>MLPLKSQIRYQRPESTSILSVLWNMRTYLVLILTPIILSPILFSFPQSQNEAKCGYCVIIMAIYWVMEVLPLAVTALLPLILYPLLGLMKSDEVAHMYLSDASILFIGGLMIAVAVQKCKLHNRVALFVLTIVPPQPC</sequence>
<feature type="transmembrane region" description="Helical" evidence="6">
    <location>
        <begin position="57"/>
        <end position="83"/>
    </location>
</feature>
<evidence type="ECO:0000256" key="5">
    <source>
        <dbReference type="ARBA" id="ARBA00023136"/>
    </source>
</evidence>
<feature type="transmembrane region" description="Helical" evidence="6">
    <location>
        <begin position="27"/>
        <end position="45"/>
    </location>
</feature>
<dbReference type="PANTHER" id="PTHR10283:SF82">
    <property type="entry name" value="SOLUTE CARRIER FAMILY 13 MEMBER 2"/>
    <property type="match status" value="1"/>
</dbReference>
<dbReference type="PANTHER" id="PTHR10283">
    <property type="entry name" value="SOLUTE CARRIER FAMILY 13 MEMBER"/>
    <property type="match status" value="1"/>
</dbReference>
<dbReference type="GO" id="GO:0015137">
    <property type="term" value="F:citrate transmembrane transporter activity"/>
    <property type="evidence" value="ECO:0007669"/>
    <property type="project" value="TreeGrafter"/>
</dbReference>
<comment type="subcellular location">
    <subcellularLocation>
        <location evidence="1">Membrane</location>
        <topology evidence="1">Multi-pass membrane protein</topology>
    </subcellularLocation>
</comment>
<accession>A0A238BS56</accession>
<dbReference type="OrthoDB" id="6493944at2759"/>
<feature type="transmembrane region" description="Helical" evidence="6">
    <location>
        <begin position="95"/>
        <end position="116"/>
    </location>
</feature>
<keyword evidence="8" id="KW-1185">Reference proteome</keyword>
<keyword evidence="4 6" id="KW-1133">Transmembrane helix</keyword>
<comment type="similarity">
    <text evidence="2">Belongs to the SLC13A/DASS transporter (TC 2.A.47) family. NADC subfamily.</text>
</comment>
<dbReference type="GO" id="GO:0005886">
    <property type="term" value="C:plasma membrane"/>
    <property type="evidence" value="ECO:0007669"/>
    <property type="project" value="TreeGrafter"/>
</dbReference>
<evidence type="ECO:0000256" key="2">
    <source>
        <dbReference type="ARBA" id="ARBA00006772"/>
    </source>
</evidence>
<dbReference type="Pfam" id="PF00939">
    <property type="entry name" value="Na_sulph_symp"/>
    <property type="match status" value="1"/>
</dbReference>
<organism evidence="7 8">
    <name type="scientific">Onchocerca flexuosa</name>
    <dbReference type="NCBI Taxonomy" id="387005"/>
    <lineage>
        <taxon>Eukaryota</taxon>
        <taxon>Metazoa</taxon>
        <taxon>Ecdysozoa</taxon>
        <taxon>Nematoda</taxon>
        <taxon>Chromadorea</taxon>
        <taxon>Rhabditida</taxon>
        <taxon>Spirurina</taxon>
        <taxon>Spiruromorpha</taxon>
        <taxon>Filarioidea</taxon>
        <taxon>Onchocercidae</taxon>
        <taxon>Onchocerca</taxon>
    </lineage>
</organism>
<dbReference type="Proteomes" id="UP000242913">
    <property type="component" value="Unassembled WGS sequence"/>
</dbReference>